<gene>
    <name evidence="4" type="primary">LOC103079505</name>
</gene>
<dbReference type="AlphaFoldDB" id="A0A340XC35"/>
<dbReference type="Gene3D" id="2.40.128.20">
    <property type="match status" value="2"/>
</dbReference>
<comment type="similarity">
    <text evidence="1">Belongs to the calycin superfamily. Lipocalin family.</text>
</comment>
<dbReference type="PROSITE" id="PS00213">
    <property type="entry name" value="LIPOCALIN"/>
    <property type="match status" value="1"/>
</dbReference>
<accession>A0A340XC35</accession>
<evidence type="ECO:0000256" key="2">
    <source>
        <dbReference type="SAM" id="MobiDB-lite"/>
    </source>
</evidence>
<reference evidence="4" key="1">
    <citation type="submission" date="2025-08" db="UniProtKB">
        <authorList>
            <consortium name="RefSeq"/>
        </authorList>
    </citation>
    <scope>IDENTIFICATION</scope>
</reference>
<keyword evidence="3" id="KW-1185">Reference proteome</keyword>
<dbReference type="RefSeq" id="XP_007459073.1">
    <property type="nucleotide sequence ID" value="XM_007459011.1"/>
</dbReference>
<dbReference type="GeneID" id="103079505"/>
<dbReference type="PANTHER" id="PTHR11430">
    <property type="entry name" value="LIPOCALIN"/>
    <property type="match status" value="1"/>
</dbReference>
<evidence type="ECO:0000313" key="3">
    <source>
        <dbReference type="Proteomes" id="UP000265300"/>
    </source>
</evidence>
<dbReference type="PANTHER" id="PTHR11430:SF64">
    <property type="entry name" value="LIPOCALIN-15"/>
    <property type="match status" value="1"/>
</dbReference>
<evidence type="ECO:0000256" key="1">
    <source>
        <dbReference type="ARBA" id="ARBA00006889"/>
    </source>
</evidence>
<organism evidence="3 4">
    <name type="scientific">Lipotes vexillifer</name>
    <name type="common">Yangtze river dolphin</name>
    <dbReference type="NCBI Taxonomy" id="118797"/>
    <lineage>
        <taxon>Eukaryota</taxon>
        <taxon>Metazoa</taxon>
        <taxon>Chordata</taxon>
        <taxon>Craniata</taxon>
        <taxon>Vertebrata</taxon>
        <taxon>Euteleostomi</taxon>
        <taxon>Mammalia</taxon>
        <taxon>Eutheria</taxon>
        <taxon>Laurasiatheria</taxon>
        <taxon>Artiodactyla</taxon>
        <taxon>Whippomorpha</taxon>
        <taxon>Cetacea</taxon>
        <taxon>Odontoceti</taxon>
        <taxon>Lipotidae</taxon>
        <taxon>Lipotes</taxon>
    </lineage>
</organism>
<feature type="region of interest" description="Disordered" evidence="2">
    <location>
        <begin position="1"/>
        <end position="55"/>
    </location>
</feature>
<dbReference type="Proteomes" id="UP000265300">
    <property type="component" value="Unplaced"/>
</dbReference>
<dbReference type="InterPro" id="IPR022272">
    <property type="entry name" value="Lipocalin_CS"/>
</dbReference>
<sequence length="230" mass="24150">MEALAAAPLHCGETRSGGLANGGSTPVRGVGTLGARSGARWSGQPDRLSRGHGGGWDTSQLLIGRAPLPGRAAKLGRRGTVSSAQAEVLGQPDFDAKKFSGLWYMVPMVSDCKVFRDKKDNLLTSTSNVKATAEGSLCVHMQLPGDPCSAPGRTQEASPQALKAFQDFYRTVGLPEDMVVTLPKSGPVRVGYPFSPCLLPAPLLRAVGVTGPRCTPPEHLEAKFAEETLG</sequence>
<dbReference type="OrthoDB" id="9627583at2759"/>
<dbReference type="SUPFAM" id="SSF50814">
    <property type="entry name" value="Lipocalins"/>
    <property type="match status" value="1"/>
</dbReference>
<dbReference type="InParanoid" id="A0A340XC35"/>
<dbReference type="GO" id="GO:0036094">
    <property type="term" value="F:small molecule binding"/>
    <property type="evidence" value="ECO:0007669"/>
    <property type="project" value="InterPro"/>
</dbReference>
<dbReference type="STRING" id="118797.A0A340XC35"/>
<name>A0A340XC35_LIPVE</name>
<dbReference type="KEGG" id="lve:103079505"/>
<proteinExistence type="inferred from homology"/>
<dbReference type="InterPro" id="IPR002345">
    <property type="entry name" value="Lipocalin"/>
</dbReference>
<protein>
    <submittedName>
        <fullName evidence="4">Uncharacterized protein LOC103079505</fullName>
    </submittedName>
</protein>
<dbReference type="InterPro" id="IPR012674">
    <property type="entry name" value="Calycin"/>
</dbReference>
<dbReference type="FunCoup" id="A0A340XC35">
    <property type="interactions" value="4"/>
</dbReference>
<evidence type="ECO:0000313" key="4">
    <source>
        <dbReference type="RefSeq" id="XP_007459073.1"/>
    </source>
</evidence>